<proteinExistence type="predicted"/>
<evidence type="ECO:0000256" key="1">
    <source>
        <dbReference type="SAM" id="MobiDB-lite"/>
    </source>
</evidence>
<organism evidence="2 3">
    <name type="scientific">Cryptotermes secundus</name>
    <dbReference type="NCBI Taxonomy" id="105785"/>
    <lineage>
        <taxon>Eukaryota</taxon>
        <taxon>Metazoa</taxon>
        <taxon>Ecdysozoa</taxon>
        <taxon>Arthropoda</taxon>
        <taxon>Hexapoda</taxon>
        <taxon>Insecta</taxon>
        <taxon>Pterygota</taxon>
        <taxon>Neoptera</taxon>
        <taxon>Polyneoptera</taxon>
        <taxon>Dictyoptera</taxon>
        <taxon>Blattodea</taxon>
        <taxon>Blattoidea</taxon>
        <taxon>Termitoidae</taxon>
        <taxon>Kalotermitidae</taxon>
        <taxon>Cryptotermitinae</taxon>
        <taxon>Cryptotermes</taxon>
    </lineage>
</organism>
<dbReference type="Proteomes" id="UP000235965">
    <property type="component" value="Unassembled WGS sequence"/>
</dbReference>
<evidence type="ECO:0000313" key="2">
    <source>
        <dbReference type="EMBL" id="PNF37075.1"/>
    </source>
</evidence>
<feature type="compositionally biased region" description="Basic and acidic residues" evidence="1">
    <location>
        <begin position="213"/>
        <end position="229"/>
    </location>
</feature>
<dbReference type="SUPFAM" id="SSF52266">
    <property type="entry name" value="SGNH hydrolase"/>
    <property type="match status" value="1"/>
</dbReference>
<protein>
    <submittedName>
        <fullName evidence="2">Uncharacterized protein</fullName>
    </submittedName>
</protein>
<accession>A0A2J7R8C7</accession>
<sequence>MNVSNITDYKYIKAEKLSKRDVVIIWGGARDVARNETKEGLRSTVKLIRLLTKTNVIITCVPHRSDLQAESCVNKAVKLFNRKLQKQMKTFGHEHVCSISENREHFTSHGLHMNFKGKLWITNKWASSILLILSRLQTSPATPLPWIKETENGHMEYEKKNESVMKKPRDQNVSLSKKEAYCSVPDSKVLSEDNEELIDLIEIVGSPPVRIREQDKNSDMDEDNSKCVEPESIYGPSEKMDEDNLNSSDKENKEVLNLTELIGSSPLEIGDKGNSRSKNIEKTNVSELKVTQGLNGKINNEKSVKVMPKLGSTRQSNRIKNSTSVKQNDFLWSM</sequence>
<gene>
    <name evidence="2" type="ORF">B7P43_G08093</name>
</gene>
<comment type="caution">
    <text evidence="2">The sequence shown here is derived from an EMBL/GenBank/DDBJ whole genome shotgun (WGS) entry which is preliminary data.</text>
</comment>
<dbReference type="AlphaFoldDB" id="A0A2J7R8C7"/>
<dbReference type="Gene3D" id="3.40.50.1110">
    <property type="entry name" value="SGNH hydrolase"/>
    <property type="match status" value="1"/>
</dbReference>
<dbReference type="InParanoid" id="A0A2J7R8C7"/>
<dbReference type="EMBL" id="NEVH01006723">
    <property type="protein sequence ID" value="PNF37075.1"/>
    <property type="molecule type" value="Genomic_DNA"/>
</dbReference>
<dbReference type="OrthoDB" id="8197448at2759"/>
<reference evidence="2 3" key="1">
    <citation type="submission" date="2017-12" db="EMBL/GenBank/DDBJ databases">
        <title>Hemimetabolous genomes reveal molecular basis of termite eusociality.</title>
        <authorList>
            <person name="Harrison M.C."/>
            <person name="Jongepier E."/>
            <person name="Robertson H.M."/>
            <person name="Arning N."/>
            <person name="Bitard-Feildel T."/>
            <person name="Chao H."/>
            <person name="Childers C.P."/>
            <person name="Dinh H."/>
            <person name="Doddapaneni H."/>
            <person name="Dugan S."/>
            <person name="Gowin J."/>
            <person name="Greiner C."/>
            <person name="Han Y."/>
            <person name="Hu H."/>
            <person name="Hughes D.S.T."/>
            <person name="Huylmans A.-K."/>
            <person name="Kemena C."/>
            <person name="Kremer L.P.M."/>
            <person name="Lee S.L."/>
            <person name="Lopez-Ezquerra A."/>
            <person name="Mallet L."/>
            <person name="Monroy-Kuhn J.M."/>
            <person name="Moser A."/>
            <person name="Murali S.C."/>
            <person name="Muzny D.M."/>
            <person name="Otani S."/>
            <person name="Piulachs M.-D."/>
            <person name="Poelchau M."/>
            <person name="Qu J."/>
            <person name="Schaub F."/>
            <person name="Wada-Katsumata A."/>
            <person name="Worley K.C."/>
            <person name="Xie Q."/>
            <person name="Ylla G."/>
            <person name="Poulsen M."/>
            <person name="Gibbs R.A."/>
            <person name="Schal C."/>
            <person name="Richards S."/>
            <person name="Belles X."/>
            <person name="Korb J."/>
            <person name="Bornberg-Bauer E."/>
        </authorList>
    </citation>
    <scope>NUCLEOTIDE SEQUENCE [LARGE SCALE GENOMIC DNA]</scope>
    <source>
        <tissue evidence="2">Whole body</tissue>
    </source>
</reference>
<feature type="region of interest" description="Disordered" evidence="1">
    <location>
        <begin position="213"/>
        <end position="248"/>
    </location>
</feature>
<dbReference type="InterPro" id="IPR036514">
    <property type="entry name" value="SGNH_hydro_sf"/>
</dbReference>
<evidence type="ECO:0000313" key="3">
    <source>
        <dbReference type="Proteomes" id="UP000235965"/>
    </source>
</evidence>
<keyword evidence="3" id="KW-1185">Reference proteome</keyword>
<name>A0A2J7R8C7_9NEOP</name>